<dbReference type="Proteomes" id="UP000280696">
    <property type="component" value="Unassembled WGS sequence"/>
</dbReference>
<accession>A0A3A9ALC6</accession>
<reference evidence="4 5" key="1">
    <citation type="submission" date="2018-09" db="EMBL/GenBank/DDBJ databases">
        <title>Murine metabolic-syndrome-specific gut microbial biobank.</title>
        <authorList>
            <person name="Liu C."/>
        </authorList>
    </citation>
    <scope>NUCLEOTIDE SEQUENCE [LARGE SCALE GENOMIC DNA]</scope>
    <source>
        <strain evidence="4 5">0.1xD8-82</strain>
    </source>
</reference>
<dbReference type="Gene3D" id="3.90.550.10">
    <property type="entry name" value="Spore Coat Polysaccharide Biosynthesis Protein SpsA, Chain A"/>
    <property type="match status" value="1"/>
</dbReference>
<sequence>MYAEGMGMKPLISVIVPVYNGQDFLFNCIKSIQAQTYPNLEVVIINDGSTDQTAAVCENIVCKYGNIRLISLEGKGVSSARNAGMAAAKGVYIAFVDADDRLLPKTLELLYKTLLETDADIAGCGFECWYTERQWDQTVAREAGEEAEKDIKEDAYRIYSGKTFVCEEILKGNSRCWSKLYKRDLIGDICFRQGLTIGEDMLFLVDLMPGVKKVVEIPYKGYGYYQNPAGAMNRAFRPQYMDQITCWEMAREIIDGMWKTPLKGEARDKEALIKKTLNGETADKETQIKEALGEEMSAGQVRAQVTAILIMGIMLTAGKLAMLSQKERRLQAAHVEKCHAILKRELQVPGAYERLSAGYRVKVKIFGAFPGVYLWLYHFRNKIRGCFK</sequence>
<protein>
    <submittedName>
        <fullName evidence="4">Glycosyltransferase</fullName>
    </submittedName>
</protein>
<evidence type="ECO:0000313" key="4">
    <source>
        <dbReference type="EMBL" id="RKI91754.1"/>
    </source>
</evidence>
<keyword evidence="5" id="KW-1185">Reference proteome</keyword>
<dbReference type="InterPro" id="IPR029044">
    <property type="entry name" value="Nucleotide-diphossugar_trans"/>
</dbReference>
<dbReference type="Pfam" id="PF00535">
    <property type="entry name" value="Glycos_transf_2"/>
    <property type="match status" value="1"/>
</dbReference>
<evidence type="ECO:0000313" key="5">
    <source>
        <dbReference type="Proteomes" id="UP000280696"/>
    </source>
</evidence>
<dbReference type="PANTHER" id="PTHR22916:SF51">
    <property type="entry name" value="GLYCOSYLTRANSFERASE EPSH-RELATED"/>
    <property type="match status" value="1"/>
</dbReference>
<dbReference type="EMBL" id="RAYQ01000008">
    <property type="protein sequence ID" value="RKI91754.1"/>
    <property type="molecule type" value="Genomic_DNA"/>
</dbReference>
<dbReference type="GO" id="GO:0016757">
    <property type="term" value="F:glycosyltransferase activity"/>
    <property type="evidence" value="ECO:0007669"/>
    <property type="project" value="UniProtKB-KW"/>
</dbReference>
<name>A0A3A9ALC6_9FIRM</name>
<keyword evidence="2 4" id="KW-0808">Transferase</keyword>
<evidence type="ECO:0000256" key="2">
    <source>
        <dbReference type="ARBA" id="ARBA00022679"/>
    </source>
</evidence>
<comment type="caution">
    <text evidence="4">The sequence shown here is derived from an EMBL/GenBank/DDBJ whole genome shotgun (WGS) entry which is preliminary data.</text>
</comment>
<dbReference type="PANTHER" id="PTHR22916">
    <property type="entry name" value="GLYCOSYLTRANSFERASE"/>
    <property type="match status" value="1"/>
</dbReference>
<dbReference type="CDD" id="cd00761">
    <property type="entry name" value="Glyco_tranf_GTA_type"/>
    <property type="match status" value="1"/>
</dbReference>
<keyword evidence="1" id="KW-0328">Glycosyltransferase</keyword>
<gene>
    <name evidence="4" type="ORF">D7V94_09155</name>
</gene>
<evidence type="ECO:0000256" key="1">
    <source>
        <dbReference type="ARBA" id="ARBA00022676"/>
    </source>
</evidence>
<dbReference type="InterPro" id="IPR001173">
    <property type="entry name" value="Glyco_trans_2-like"/>
</dbReference>
<organism evidence="4 5">
    <name type="scientific">Parablautia intestinalis</name>
    <dbReference type="NCBI Taxonomy" id="2320100"/>
    <lineage>
        <taxon>Bacteria</taxon>
        <taxon>Bacillati</taxon>
        <taxon>Bacillota</taxon>
        <taxon>Clostridia</taxon>
        <taxon>Lachnospirales</taxon>
        <taxon>Lachnospiraceae</taxon>
        <taxon>Parablautia</taxon>
    </lineage>
</organism>
<evidence type="ECO:0000259" key="3">
    <source>
        <dbReference type="Pfam" id="PF00535"/>
    </source>
</evidence>
<feature type="domain" description="Glycosyltransferase 2-like" evidence="3">
    <location>
        <begin position="13"/>
        <end position="142"/>
    </location>
</feature>
<proteinExistence type="predicted"/>
<dbReference type="SUPFAM" id="SSF53448">
    <property type="entry name" value="Nucleotide-diphospho-sugar transferases"/>
    <property type="match status" value="1"/>
</dbReference>
<dbReference type="AlphaFoldDB" id="A0A3A9ALC6"/>